<dbReference type="OrthoDB" id="66881at2759"/>
<dbReference type="InterPro" id="IPR045632">
    <property type="entry name" value="DUF6314"/>
</dbReference>
<keyword evidence="3" id="KW-0560">Oxidoreductase</keyword>
<dbReference type="Pfam" id="PF07992">
    <property type="entry name" value="Pyr_redox_2"/>
    <property type="match status" value="1"/>
</dbReference>
<dbReference type="Proteomes" id="UP000700596">
    <property type="component" value="Unassembled WGS sequence"/>
</dbReference>
<keyword evidence="1" id="KW-0285">Flavoprotein</keyword>
<dbReference type="PANTHER" id="PTHR23023">
    <property type="entry name" value="DIMETHYLANILINE MONOOXYGENASE"/>
    <property type="match status" value="1"/>
</dbReference>
<dbReference type="GO" id="GO:0016491">
    <property type="term" value="F:oxidoreductase activity"/>
    <property type="evidence" value="ECO:0007669"/>
    <property type="project" value="UniProtKB-KW"/>
</dbReference>
<dbReference type="AlphaFoldDB" id="A0A9P9E6C4"/>
<sequence>MKSVLVVGGGPAGLVAAKTLLHRAGTPFKVTLFEKAERVGGMWRPKQDEAGDKCSPEMRTNLSRFTVSFSDLSWQSVPLGAVGSQTERPMFPKAFEVGRYLEEYADRFIPQGTIFCNRQVQAADIIGGEHRKWVVSSLDVTSNTTYLDEFDYLVVASGFFDQPSQNLLNKSPQVTGLSILPQHSSKVRSLSALASASGNIVVVGGGISGSEAAATAAFQISNAKYAPGKPKPVYAESKVYHVLKQPFYSLPRYLPQNSYDASIQDYSLSPTFLPLDLHLYNLSRRGQGTISANNGPVPIESAKKGHDFIRTVLGGDQRDLGRPELVYKPHETIFPAFTGISDTYSEFVRSGLIIPVQGYAEILSSSDGKPVVCVSQSGAWAQQVASFQRTNPGPGQQIENVTAIIEATGFQVHLDYLSDSIKQTLHYDSTCHRVPFILSRGSIHNPSVPELAFVGFYQGPYWGVMENQARLVAQLWDSTQIDPCLAIYSNLSESQVVRSAVQAESLHIPQFWMMDYVGLVEELSRHAGISRNNEGFGDQSGPNIPARYTDSSTPGSQSTAIISELQSLLSASATSARFVAAAAFTALQGDWVLSRKIDSRHSSSPGGTLTGTAIFHPRLPTSPLYTAEYLYIEKGTFTMDTGLTFPATRRYVYRYSEARDQISTFFVAEDCESAERPFNQLEFETENRDVEKGWIAKSKHWCDPDQYDSWVEFRFRGAGLREMGVRYDVRGPSKDYTMESWYKRANVPAF</sequence>
<dbReference type="PRINTS" id="PR00368">
    <property type="entry name" value="FADPNR"/>
</dbReference>
<dbReference type="InterPro" id="IPR023753">
    <property type="entry name" value="FAD/NAD-binding_dom"/>
</dbReference>
<evidence type="ECO:0000259" key="6">
    <source>
        <dbReference type="Pfam" id="PF19834"/>
    </source>
</evidence>
<evidence type="ECO:0000256" key="4">
    <source>
        <dbReference type="SAM" id="MobiDB-lite"/>
    </source>
</evidence>
<name>A0A9P9E6C4_9PLEO</name>
<feature type="region of interest" description="Disordered" evidence="4">
    <location>
        <begin position="531"/>
        <end position="552"/>
    </location>
</feature>
<accession>A0A9P9E6C4</accession>
<feature type="domain" description="DUF6314" evidence="6">
    <location>
        <begin position="587"/>
        <end position="744"/>
    </location>
</feature>
<evidence type="ECO:0000313" key="7">
    <source>
        <dbReference type="EMBL" id="KAH7131878.1"/>
    </source>
</evidence>
<evidence type="ECO:0000256" key="3">
    <source>
        <dbReference type="ARBA" id="ARBA00023002"/>
    </source>
</evidence>
<organism evidence="7 8">
    <name type="scientific">Dendryphion nanum</name>
    <dbReference type="NCBI Taxonomy" id="256645"/>
    <lineage>
        <taxon>Eukaryota</taxon>
        <taxon>Fungi</taxon>
        <taxon>Dikarya</taxon>
        <taxon>Ascomycota</taxon>
        <taxon>Pezizomycotina</taxon>
        <taxon>Dothideomycetes</taxon>
        <taxon>Pleosporomycetidae</taxon>
        <taxon>Pleosporales</taxon>
        <taxon>Torulaceae</taxon>
        <taxon>Dendryphion</taxon>
    </lineage>
</organism>
<keyword evidence="2" id="KW-0274">FAD</keyword>
<dbReference type="Gene3D" id="3.50.50.60">
    <property type="entry name" value="FAD/NAD(P)-binding domain"/>
    <property type="match status" value="1"/>
</dbReference>
<dbReference type="Pfam" id="PF19834">
    <property type="entry name" value="DUF6314"/>
    <property type="match status" value="1"/>
</dbReference>
<proteinExistence type="predicted"/>
<feature type="domain" description="FAD/NAD(P)-binding" evidence="5">
    <location>
        <begin position="3"/>
        <end position="217"/>
    </location>
</feature>
<evidence type="ECO:0000259" key="5">
    <source>
        <dbReference type="Pfam" id="PF07992"/>
    </source>
</evidence>
<dbReference type="EMBL" id="JAGMWT010000003">
    <property type="protein sequence ID" value="KAH7131878.1"/>
    <property type="molecule type" value="Genomic_DNA"/>
</dbReference>
<dbReference type="SUPFAM" id="SSF51905">
    <property type="entry name" value="FAD/NAD(P)-binding domain"/>
    <property type="match status" value="1"/>
</dbReference>
<gene>
    <name evidence="7" type="ORF">B0J11DRAFT_520276</name>
</gene>
<dbReference type="InterPro" id="IPR036188">
    <property type="entry name" value="FAD/NAD-bd_sf"/>
</dbReference>
<keyword evidence="8" id="KW-1185">Reference proteome</keyword>
<comment type="caution">
    <text evidence="7">The sequence shown here is derived from an EMBL/GenBank/DDBJ whole genome shotgun (WGS) entry which is preliminary data.</text>
</comment>
<evidence type="ECO:0000256" key="1">
    <source>
        <dbReference type="ARBA" id="ARBA00022630"/>
    </source>
</evidence>
<protein>
    <recommendedName>
        <fullName evidence="9">FAD/NAD(P)-binding domain-containing protein</fullName>
    </recommendedName>
</protein>
<reference evidence="7" key="1">
    <citation type="journal article" date="2021" name="Nat. Commun.">
        <title>Genetic determinants of endophytism in the Arabidopsis root mycobiome.</title>
        <authorList>
            <person name="Mesny F."/>
            <person name="Miyauchi S."/>
            <person name="Thiergart T."/>
            <person name="Pickel B."/>
            <person name="Atanasova L."/>
            <person name="Karlsson M."/>
            <person name="Huettel B."/>
            <person name="Barry K.W."/>
            <person name="Haridas S."/>
            <person name="Chen C."/>
            <person name="Bauer D."/>
            <person name="Andreopoulos W."/>
            <person name="Pangilinan J."/>
            <person name="LaButti K."/>
            <person name="Riley R."/>
            <person name="Lipzen A."/>
            <person name="Clum A."/>
            <person name="Drula E."/>
            <person name="Henrissat B."/>
            <person name="Kohler A."/>
            <person name="Grigoriev I.V."/>
            <person name="Martin F.M."/>
            <person name="Hacquard S."/>
        </authorList>
    </citation>
    <scope>NUCLEOTIDE SEQUENCE</scope>
    <source>
        <strain evidence="7">MPI-CAGE-CH-0243</strain>
    </source>
</reference>
<dbReference type="InterPro" id="IPR050346">
    <property type="entry name" value="FMO-like"/>
</dbReference>
<evidence type="ECO:0000256" key="2">
    <source>
        <dbReference type="ARBA" id="ARBA00022827"/>
    </source>
</evidence>
<evidence type="ECO:0008006" key="9">
    <source>
        <dbReference type="Google" id="ProtNLM"/>
    </source>
</evidence>
<evidence type="ECO:0000313" key="8">
    <source>
        <dbReference type="Proteomes" id="UP000700596"/>
    </source>
</evidence>